<comment type="caution">
    <text evidence="2">The sequence shown here is derived from an EMBL/GenBank/DDBJ whole genome shotgun (WGS) entry which is preliminary data.</text>
</comment>
<evidence type="ECO:0000313" key="2">
    <source>
        <dbReference type="EMBL" id="MCU7614295.1"/>
    </source>
</evidence>
<protein>
    <submittedName>
        <fullName evidence="2">IS1595 family transposase</fullName>
    </submittedName>
</protein>
<evidence type="ECO:0000313" key="3">
    <source>
        <dbReference type="Proteomes" id="UP001208114"/>
    </source>
</evidence>
<keyword evidence="3" id="KW-1185">Reference proteome</keyword>
<dbReference type="EMBL" id="JAOTEN010000002">
    <property type="protein sequence ID" value="MCU7614295.1"/>
    <property type="molecule type" value="Genomic_DNA"/>
</dbReference>
<sequence length="334" mass="38939">MINTSFKSILDLIKAFPDEQSCIDHLEKLRWNGDVISPFDPTSKVYKCKDNKYRCKNTGKYFNVKTNTIFDNTKLGLQKWFLAIYIVTSHKKGISSLQLSRDLDITQKSAWFMLQRIRKCFGIENNNELEGTVECDETFIGGKNKNRHTDKKVKNSQGRSFKDKTPVAGILQRGESEIIQRPHRVIPNKMVREKVVHVISRINAFVVPDTKQKSIQPLICKYVNPETTRLISDEWLGYTGLNKYYDHKIIDHSKKEYVSLQDSTVHTNNIEGSWNILKKSISGMYNHVSRKHLQKYVDEFVFRFNTRKHTAENRFNLLLLNLQTKLTYKTLING</sequence>
<dbReference type="PANTHER" id="PTHR47163">
    <property type="entry name" value="DDE_TNP_IS1595 DOMAIN-CONTAINING PROTEIN"/>
    <property type="match status" value="1"/>
</dbReference>
<dbReference type="InterPro" id="IPR053164">
    <property type="entry name" value="IS1016-like_transposase"/>
</dbReference>
<proteinExistence type="predicted"/>
<dbReference type="PANTHER" id="PTHR47163:SF2">
    <property type="entry name" value="SI:DKEY-17M8.2"/>
    <property type="match status" value="1"/>
</dbReference>
<dbReference type="SMART" id="SM01126">
    <property type="entry name" value="DDE_Tnp_IS1595"/>
    <property type="match status" value="1"/>
</dbReference>
<organism evidence="2 3">
    <name type="scientific">Chryseobacterium gilvum</name>
    <dbReference type="NCBI Taxonomy" id="2976534"/>
    <lineage>
        <taxon>Bacteria</taxon>
        <taxon>Pseudomonadati</taxon>
        <taxon>Bacteroidota</taxon>
        <taxon>Flavobacteriia</taxon>
        <taxon>Flavobacteriales</taxon>
        <taxon>Weeksellaceae</taxon>
        <taxon>Chryseobacterium group</taxon>
        <taxon>Chryseobacterium</taxon>
    </lineage>
</organism>
<dbReference type="NCBIfam" id="NF033547">
    <property type="entry name" value="transpos_IS1595"/>
    <property type="match status" value="1"/>
</dbReference>
<evidence type="ECO:0000259" key="1">
    <source>
        <dbReference type="SMART" id="SM01126"/>
    </source>
</evidence>
<dbReference type="RefSeq" id="WP_262990191.1">
    <property type="nucleotide sequence ID" value="NZ_JAOTEN010000002.1"/>
</dbReference>
<reference evidence="3" key="1">
    <citation type="submission" date="2023-07" db="EMBL/GenBank/DDBJ databases">
        <title>Chryseobacterium sp. GMJ5 Genome sequencing and assembly.</title>
        <authorList>
            <person name="Jung Y."/>
        </authorList>
    </citation>
    <scope>NUCLEOTIDE SEQUENCE [LARGE SCALE GENOMIC DNA]</scope>
    <source>
        <strain evidence="3">GMJ5</strain>
    </source>
</reference>
<gene>
    <name evidence="2" type="ORF">N0B16_07585</name>
</gene>
<feature type="domain" description="ISXO2-like transposase" evidence="1">
    <location>
        <begin position="128"/>
        <end position="305"/>
    </location>
</feature>
<dbReference type="InterPro" id="IPR024445">
    <property type="entry name" value="Tnp_ISXO2-like"/>
</dbReference>
<accession>A0ABT2VWZ5</accession>
<dbReference type="Pfam" id="PF12762">
    <property type="entry name" value="DDE_Tnp_IS1595"/>
    <property type="match status" value="1"/>
</dbReference>
<name>A0ABT2VWZ5_9FLAO</name>
<dbReference type="Proteomes" id="UP001208114">
    <property type="component" value="Unassembled WGS sequence"/>
</dbReference>